<accession>A0A520M462</accession>
<dbReference type="InterPro" id="IPR029063">
    <property type="entry name" value="SAM-dependent_MTases_sf"/>
</dbReference>
<dbReference type="InterPro" id="IPR007536">
    <property type="entry name" value="16SrRNA_methylTrfase_J"/>
</dbReference>
<dbReference type="AlphaFoldDB" id="A0A520M462"/>
<name>A0A520M462_9GAMM</name>
<evidence type="ECO:0000313" key="2">
    <source>
        <dbReference type="Proteomes" id="UP000318359"/>
    </source>
</evidence>
<dbReference type="SUPFAM" id="SSF53335">
    <property type="entry name" value="S-adenosyl-L-methionine-dependent methyltransferases"/>
    <property type="match status" value="1"/>
</dbReference>
<proteinExistence type="predicted"/>
<reference evidence="1 2" key="1">
    <citation type="submission" date="2019-02" db="EMBL/GenBank/DDBJ databases">
        <title>Prokaryotic population dynamics and viral predation in marine succession experiment using metagenomics: the confinement effect.</title>
        <authorList>
            <person name="Haro-Moreno J.M."/>
            <person name="Rodriguez-Valera F."/>
            <person name="Lopez-Perez M."/>
        </authorList>
    </citation>
    <scope>NUCLEOTIDE SEQUENCE [LARGE SCALE GENOMIC DNA]</scope>
    <source>
        <strain evidence="1">MED-G167</strain>
    </source>
</reference>
<gene>
    <name evidence="1" type="ORF">EVB00_03475</name>
</gene>
<sequence>MSCVVYVEKTDNLKKLKRISNYLDYDLVTDYPKEGSCIGISDKGLYFIQDAINPTNPLSVNFLSGSMGWRIKRANHETLLKKTLGKIKEPIRIFDATAGLLSDAIIFLSLGHKVIACEQSKILYLLVLDACN</sequence>
<organism evidence="1 2">
    <name type="scientific">SAR86 cluster bacterium</name>
    <dbReference type="NCBI Taxonomy" id="2030880"/>
    <lineage>
        <taxon>Bacteria</taxon>
        <taxon>Pseudomonadati</taxon>
        <taxon>Pseudomonadota</taxon>
        <taxon>Gammaproteobacteria</taxon>
        <taxon>SAR86 cluster</taxon>
    </lineage>
</organism>
<dbReference type="EMBL" id="SHBM01000061">
    <property type="protein sequence ID" value="RZO15998.1"/>
    <property type="molecule type" value="Genomic_DNA"/>
</dbReference>
<comment type="caution">
    <text evidence="1">The sequence shown here is derived from an EMBL/GenBank/DDBJ whole genome shotgun (WGS) entry which is preliminary data.</text>
</comment>
<dbReference type="Gene3D" id="3.40.50.150">
    <property type="entry name" value="Vaccinia Virus protein VP39"/>
    <property type="match status" value="1"/>
</dbReference>
<dbReference type="Proteomes" id="UP000318359">
    <property type="component" value="Unassembled WGS sequence"/>
</dbReference>
<feature type="non-terminal residue" evidence="1">
    <location>
        <position position="132"/>
    </location>
</feature>
<evidence type="ECO:0000313" key="1">
    <source>
        <dbReference type="EMBL" id="RZO15998.1"/>
    </source>
</evidence>
<dbReference type="Pfam" id="PF04445">
    <property type="entry name" value="SAM_MT"/>
    <property type="match status" value="1"/>
</dbReference>
<dbReference type="GO" id="GO:0008990">
    <property type="term" value="F:rRNA (guanine-N2-)-methyltransferase activity"/>
    <property type="evidence" value="ECO:0007669"/>
    <property type="project" value="InterPro"/>
</dbReference>
<protein>
    <submittedName>
        <fullName evidence="1">Uncharacterized protein</fullName>
    </submittedName>
</protein>